<reference evidence="1" key="1">
    <citation type="submission" date="2018-08" db="EMBL/GenBank/DDBJ databases">
        <authorList>
            <person name="Rossello M."/>
        </authorList>
    </citation>
    <scope>NUCLEOTIDE SEQUENCE [LARGE SCALE GENOMIC DNA]</scope>
    <source>
        <strain evidence="1">cv. Chinese Spring</strain>
    </source>
</reference>
<dbReference type="OrthoDB" id="690980at2759"/>
<dbReference type="Gramene" id="TraesSYM1D03G00455440.1">
    <property type="protein sequence ID" value="TraesSYM1D03G00455440.1"/>
    <property type="gene ID" value="TraesSYM1D03G00455440"/>
</dbReference>
<dbReference type="AlphaFoldDB" id="A0A3B5ZQW2"/>
<evidence type="ECO:0008006" key="3">
    <source>
        <dbReference type="Google" id="ProtNLM"/>
    </source>
</evidence>
<dbReference type="GeneID" id="123180691"/>
<dbReference type="Gramene" id="TraesCS1D03G0283400.1">
    <property type="protein sequence ID" value="TraesCS1D03G0283400.1.CDS"/>
    <property type="gene ID" value="TraesCS1D03G0283400"/>
</dbReference>
<name>A0A3B5ZQW2_WHEAT</name>
<dbReference type="Gramene" id="TraesCS1D02G119200.1">
    <property type="protein sequence ID" value="TraesCS1D02G119200.1"/>
    <property type="gene ID" value="TraesCS1D02G119200"/>
</dbReference>
<keyword evidence="2" id="KW-1185">Reference proteome</keyword>
<protein>
    <recommendedName>
        <fullName evidence="3">Ubiquitin-like protease family profile domain-containing protein</fullName>
    </recommendedName>
</protein>
<evidence type="ECO:0000313" key="1">
    <source>
        <dbReference type="EnsemblPlants" id="TraesCS1D02G119200.1"/>
    </source>
</evidence>
<dbReference type="Gramene" id="TraesNOR1D03G00456160.1">
    <property type="protein sequence ID" value="TraesNOR1D03G00456160.1"/>
    <property type="gene ID" value="TraesNOR1D03G00456160"/>
</dbReference>
<dbReference type="Gramene" id="TraesARI1D03G00454510.1">
    <property type="protein sequence ID" value="TraesARI1D03G00454510.1"/>
    <property type="gene ID" value="TraesARI1D03G00454510"/>
</dbReference>
<proteinExistence type="predicted"/>
<dbReference type="Gramene" id="TraesJAG1D03G00448530.1">
    <property type="protein sequence ID" value="TraesJAG1D03G00448530.1"/>
    <property type="gene ID" value="TraesJAG1D03G00448530"/>
</dbReference>
<dbReference type="Gramene" id="TraesMAC1D03G00448560.1">
    <property type="protein sequence ID" value="TraesMAC1D03G00448560.1"/>
    <property type="gene ID" value="TraesMAC1D03G00448560"/>
</dbReference>
<dbReference type="SMR" id="A0A3B5ZQW2"/>
<dbReference type="Gramene" id="TraesSTA1D03G00447940.1">
    <property type="protein sequence ID" value="TraesSTA1D03G00447940.1"/>
    <property type="gene ID" value="TraesSTA1D03G00447940"/>
</dbReference>
<gene>
    <name evidence="1" type="primary">LOC123180691</name>
</gene>
<dbReference type="Proteomes" id="UP000019116">
    <property type="component" value="Chromosome 1D"/>
</dbReference>
<evidence type="ECO:0000313" key="2">
    <source>
        <dbReference type="Proteomes" id="UP000019116"/>
    </source>
</evidence>
<dbReference type="EnsemblPlants" id="TraesCS1D02G119200.1">
    <property type="protein sequence ID" value="TraesCS1D02G119200.1"/>
    <property type="gene ID" value="TraesCS1D02G119200"/>
</dbReference>
<dbReference type="Gramene" id="TraesCLE_scaffold_737704_01G000100.1">
    <property type="protein sequence ID" value="TraesCLE_scaffold_737704_01G000100.1"/>
    <property type="gene ID" value="TraesCLE_scaffold_737704_01G000100"/>
</dbReference>
<dbReference type="Gramene" id="TraesCAD_scaffold_049308_01G000100.1">
    <property type="protein sequence ID" value="TraesCAD_scaffold_049308_01G000100.1"/>
    <property type="gene ID" value="TraesCAD_scaffold_049308_01G000100"/>
</dbReference>
<dbReference type="Gramene" id="TraesWEE_scaffold_089195_01G000100.1">
    <property type="protein sequence ID" value="TraesWEE_scaffold_089195_01G000100.1"/>
    <property type="gene ID" value="TraesWEE_scaffold_089195_01G000100"/>
</dbReference>
<dbReference type="Gramene" id="TraesPARA_EIv1.0_0254190.1">
    <property type="protein sequence ID" value="TraesPARA_EIv1.0_0254190.1.CDS"/>
    <property type="gene ID" value="TraesPARA_EIv1.0_0254190"/>
</dbReference>
<accession>A0A3B5ZQW2</accession>
<dbReference type="RefSeq" id="XP_044448739.1">
    <property type="nucleotide sequence ID" value="XM_044592804.1"/>
</dbReference>
<dbReference type="Gramene" id="TraesLAC1D03G00452400.1">
    <property type="protein sequence ID" value="TraesLAC1D03G00452400.1"/>
    <property type="gene ID" value="TraesLAC1D03G00452400"/>
</dbReference>
<dbReference type="Gramene" id="TraesJUL1D03G00451800.1">
    <property type="protein sequence ID" value="TraesJUL1D03G00451800.1"/>
    <property type="gene ID" value="TraesJUL1D03G00451800"/>
</dbReference>
<dbReference type="Gramene" id="TraesROB_scaffold_737551_01G000100.1">
    <property type="protein sequence ID" value="TraesROB_scaffold_737551_01G000100.1"/>
    <property type="gene ID" value="TraesROB_scaffold_737551_01G000100"/>
</dbReference>
<dbReference type="Gramene" id="TraesLDM1D03G00450760.1">
    <property type="protein sequence ID" value="TraesLDM1D03G00450760.1"/>
    <property type="gene ID" value="TraesLDM1D03G00450760"/>
</dbReference>
<dbReference type="Gene3D" id="3.40.395.10">
    <property type="entry name" value="Adenoviral Proteinase, Chain A"/>
    <property type="match status" value="1"/>
</dbReference>
<organism evidence="1">
    <name type="scientific">Triticum aestivum</name>
    <name type="common">Wheat</name>
    <dbReference type="NCBI Taxonomy" id="4565"/>
    <lineage>
        <taxon>Eukaryota</taxon>
        <taxon>Viridiplantae</taxon>
        <taxon>Streptophyta</taxon>
        <taxon>Embryophyta</taxon>
        <taxon>Tracheophyta</taxon>
        <taxon>Spermatophyta</taxon>
        <taxon>Magnoliopsida</taxon>
        <taxon>Liliopsida</taxon>
        <taxon>Poales</taxon>
        <taxon>Poaceae</taxon>
        <taxon>BOP clade</taxon>
        <taxon>Pooideae</taxon>
        <taxon>Triticodae</taxon>
        <taxon>Triticeae</taxon>
        <taxon>Triticinae</taxon>
        <taxon>Triticum</taxon>
    </lineage>
</organism>
<reference evidence="1" key="2">
    <citation type="submission" date="2018-10" db="UniProtKB">
        <authorList>
            <consortium name="EnsemblPlants"/>
        </authorList>
    </citation>
    <scope>IDENTIFICATION</scope>
</reference>
<sequence length="143" mass="16883">MFPVMFMDCWSLYILDTEKKIAMVLDPTETDPLDEMKRKHEALARKFQRRFYNLFNDKFGAGLVETTGWSFVYPLVAQHEPCTREDGVVYVVHYILEFTGLYLRSNMNQEQIEHLRKKIACEIVTMKGNKGCIPEFLYEEILD</sequence>